<dbReference type="InterPro" id="IPR002545">
    <property type="entry name" value="CheW-lke_dom"/>
</dbReference>
<dbReference type="SUPFAM" id="SSF50341">
    <property type="entry name" value="CheW-like"/>
    <property type="match status" value="1"/>
</dbReference>
<dbReference type="CDD" id="cd00731">
    <property type="entry name" value="CheA_reg"/>
    <property type="match status" value="1"/>
</dbReference>
<dbReference type="SMART" id="SM00260">
    <property type="entry name" value="CheW"/>
    <property type="match status" value="1"/>
</dbReference>
<evidence type="ECO:0000259" key="14">
    <source>
        <dbReference type="PROSITE" id="PS50851"/>
    </source>
</evidence>
<dbReference type="InterPro" id="IPR037006">
    <property type="entry name" value="CheA-like_homodim_sf"/>
</dbReference>
<dbReference type="RefSeq" id="WP_344908882.1">
    <property type="nucleotide sequence ID" value="NZ_BAAAYO010000006.1"/>
</dbReference>
<dbReference type="Gene3D" id="3.30.70.1110">
    <property type="entry name" value="Histidine kinase CheA-like, P2 response regulator-binding domain"/>
    <property type="match status" value="1"/>
</dbReference>
<evidence type="ECO:0000256" key="12">
    <source>
        <dbReference type="SAM" id="MobiDB-lite"/>
    </source>
</evidence>
<dbReference type="Gene3D" id="2.30.30.40">
    <property type="entry name" value="SH3 Domains"/>
    <property type="match status" value="1"/>
</dbReference>
<keyword evidence="5 11" id="KW-0597">Phosphoprotein</keyword>
<evidence type="ECO:0000313" key="17">
    <source>
        <dbReference type="Proteomes" id="UP001589619"/>
    </source>
</evidence>
<dbReference type="PROSITE" id="PS50851">
    <property type="entry name" value="CHEW"/>
    <property type="match status" value="1"/>
</dbReference>
<dbReference type="InterPro" id="IPR036890">
    <property type="entry name" value="HATPase_C_sf"/>
</dbReference>
<evidence type="ECO:0000313" key="16">
    <source>
        <dbReference type="EMBL" id="MFB9755822.1"/>
    </source>
</evidence>
<feature type="domain" description="Histidine kinase" evidence="13">
    <location>
        <begin position="308"/>
        <end position="549"/>
    </location>
</feature>
<dbReference type="Proteomes" id="UP001589619">
    <property type="component" value="Unassembled WGS sequence"/>
</dbReference>
<evidence type="ECO:0000256" key="9">
    <source>
        <dbReference type="ARBA" id="ARBA00022840"/>
    </source>
</evidence>
<comment type="caution">
    <text evidence="16">The sequence shown here is derived from an EMBL/GenBank/DDBJ whole genome shotgun (WGS) entry which is preliminary data.</text>
</comment>
<accession>A0ABV5W5H1</accession>
<feature type="modified residue" description="Phosphohistidine" evidence="11">
    <location>
        <position position="46"/>
    </location>
</feature>
<dbReference type="InterPro" id="IPR035891">
    <property type="entry name" value="CheY-binding_CheA"/>
</dbReference>
<feature type="domain" description="CheW-like" evidence="14">
    <location>
        <begin position="551"/>
        <end position="685"/>
    </location>
</feature>
<dbReference type="SMART" id="SM00387">
    <property type="entry name" value="HATPase_c"/>
    <property type="match status" value="1"/>
</dbReference>
<dbReference type="PROSITE" id="PS50109">
    <property type="entry name" value="HIS_KIN"/>
    <property type="match status" value="1"/>
</dbReference>
<dbReference type="PANTHER" id="PTHR43395">
    <property type="entry name" value="SENSOR HISTIDINE KINASE CHEA"/>
    <property type="match status" value="1"/>
</dbReference>
<evidence type="ECO:0000256" key="8">
    <source>
        <dbReference type="ARBA" id="ARBA00022777"/>
    </source>
</evidence>
<dbReference type="Gene3D" id="1.10.287.560">
    <property type="entry name" value="Histidine kinase CheA-like, homodimeric domain"/>
    <property type="match status" value="1"/>
</dbReference>
<keyword evidence="10" id="KW-0902">Two-component regulatory system</keyword>
<evidence type="ECO:0000256" key="2">
    <source>
        <dbReference type="ARBA" id="ARBA00012438"/>
    </source>
</evidence>
<dbReference type="InterPro" id="IPR004105">
    <property type="entry name" value="CheA-like_dim"/>
</dbReference>
<dbReference type="InterPro" id="IPR036097">
    <property type="entry name" value="HisK_dim/P_sf"/>
</dbReference>
<keyword evidence="7" id="KW-0547">Nucleotide-binding</keyword>
<gene>
    <name evidence="16" type="ORF">ACFFNY_29930</name>
</gene>
<keyword evidence="6" id="KW-0808">Transferase</keyword>
<dbReference type="SMART" id="SM01231">
    <property type="entry name" value="H-kinase_dim"/>
    <property type="match status" value="1"/>
</dbReference>
<keyword evidence="17" id="KW-1185">Reference proteome</keyword>
<dbReference type="SUPFAM" id="SSF55052">
    <property type="entry name" value="CheY-binding domain of CheA"/>
    <property type="match status" value="1"/>
</dbReference>
<proteinExistence type="predicted"/>
<dbReference type="SUPFAM" id="SSF47226">
    <property type="entry name" value="Histidine-containing phosphotransfer domain, HPT domain"/>
    <property type="match status" value="1"/>
</dbReference>
<dbReference type="Gene3D" id="3.30.565.10">
    <property type="entry name" value="Histidine kinase-like ATPase, C-terminal domain"/>
    <property type="match status" value="1"/>
</dbReference>
<feature type="region of interest" description="Disordered" evidence="12">
    <location>
        <begin position="246"/>
        <end position="292"/>
    </location>
</feature>
<dbReference type="Pfam" id="PF01627">
    <property type="entry name" value="Hpt"/>
    <property type="match status" value="1"/>
</dbReference>
<name>A0ABV5W5H1_9BACL</name>
<dbReference type="Gene3D" id="1.20.120.160">
    <property type="entry name" value="HPT domain"/>
    <property type="match status" value="1"/>
</dbReference>
<dbReference type="Pfam" id="PF01584">
    <property type="entry name" value="CheW"/>
    <property type="match status" value="1"/>
</dbReference>
<dbReference type="PROSITE" id="PS50894">
    <property type="entry name" value="HPT"/>
    <property type="match status" value="1"/>
</dbReference>
<dbReference type="SUPFAM" id="SSF55874">
    <property type="entry name" value="ATPase domain of HSP90 chaperone/DNA topoisomerase II/histidine kinase"/>
    <property type="match status" value="1"/>
</dbReference>
<evidence type="ECO:0000256" key="3">
    <source>
        <dbReference type="ARBA" id="ARBA00021495"/>
    </source>
</evidence>
<keyword evidence="9" id="KW-0067">ATP-binding</keyword>
<feature type="domain" description="HPt" evidence="15">
    <location>
        <begin position="1"/>
        <end position="103"/>
    </location>
</feature>
<dbReference type="SMART" id="SM00073">
    <property type="entry name" value="HPT"/>
    <property type="match status" value="1"/>
</dbReference>
<dbReference type="EC" id="2.7.13.3" evidence="2"/>
<evidence type="ECO:0000256" key="5">
    <source>
        <dbReference type="ARBA" id="ARBA00022553"/>
    </source>
</evidence>
<dbReference type="CDD" id="cd00088">
    <property type="entry name" value="HPT"/>
    <property type="match status" value="1"/>
</dbReference>
<evidence type="ECO:0000259" key="15">
    <source>
        <dbReference type="PROSITE" id="PS50894"/>
    </source>
</evidence>
<organism evidence="16 17">
    <name type="scientific">Paenibacillus hodogayensis</name>
    <dbReference type="NCBI Taxonomy" id="279208"/>
    <lineage>
        <taxon>Bacteria</taxon>
        <taxon>Bacillati</taxon>
        <taxon>Bacillota</taxon>
        <taxon>Bacilli</taxon>
        <taxon>Bacillales</taxon>
        <taxon>Paenibacillaceae</taxon>
        <taxon>Paenibacillus</taxon>
    </lineage>
</organism>
<protein>
    <recommendedName>
        <fullName evidence="3">Chemotaxis protein CheA</fullName>
        <ecNumber evidence="2">2.7.13.3</ecNumber>
    </recommendedName>
</protein>
<dbReference type="InterPro" id="IPR008207">
    <property type="entry name" value="Sig_transdc_His_kin_Hpt_dom"/>
</dbReference>
<keyword evidence="8" id="KW-0418">Kinase</keyword>
<dbReference type="InterPro" id="IPR005467">
    <property type="entry name" value="His_kinase_dom"/>
</dbReference>
<dbReference type="Pfam" id="PF02895">
    <property type="entry name" value="H-kinase_dim"/>
    <property type="match status" value="1"/>
</dbReference>
<dbReference type="InterPro" id="IPR051315">
    <property type="entry name" value="Bact_Chemotaxis_CheA"/>
</dbReference>
<dbReference type="InterPro" id="IPR004358">
    <property type="entry name" value="Sig_transdc_His_kin-like_C"/>
</dbReference>
<dbReference type="PRINTS" id="PR00344">
    <property type="entry name" value="BCTRLSENSOR"/>
</dbReference>
<evidence type="ECO:0000259" key="13">
    <source>
        <dbReference type="PROSITE" id="PS50109"/>
    </source>
</evidence>
<evidence type="ECO:0000256" key="10">
    <source>
        <dbReference type="ARBA" id="ARBA00023012"/>
    </source>
</evidence>
<dbReference type="SUPFAM" id="SSF47384">
    <property type="entry name" value="Homodimeric domain of signal transducing histidine kinase"/>
    <property type="match status" value="1"/>
</dbReference>
<evidence type="ECO:0000256" key="1">
    <source>
        <dbReference type="ARBA" id="ARBA00000085"/>
    </source>
</evidence>
<sequence length="689" mass="76185">MNDMSVYREAFMEELADQLERIEQDLLELEQQVTEPLVQSIFRAAHTIKGSSAAMEFGEMKQLTHEMEHLLDMVRGRRLEVDDALVELLFQSLDLLKKLRDQYAHNGPYADIARMVTALGRFARGDRESAGPAALPELTPEQSMAAENMLHSGLRLLTVQIRFAEECPMKGARFYLIADKIAGSIGPVAMTEPLLPTGSQQDDSIYGTVRLLVGTLMDAERVVAELSEETDVRDVQAAEYKQLASPSSVAATDAASGARTESAAGEQPEEEATYLPVKEPQPVAAEERQRQGAQTIRVSVERLEQLMNLVGELLIDQTSLAELKRTASQRYPNEEFTERLSDVSDHMVRIVGELHESIMKARMLPIEHLFNRFPRMVRDLSRNLGKDIELVLDGTETELDRTLIEEIGDPLIHLVRNALDHGIEAPEARSAKGKPERGRVRLNSFHEDNQVVITVEDDGGGIRPDTIRQSAVRKGLLTEELAGRLTEQEAIHLIFQPGFSTASAVSEISGRGVGMDIVRNQIERLNGLISIRSVPDEGTCFTIRLPLTLAIITGLMVKVCGREYVVPMNNVSEIVRIPRESVQKVQGNDVIMIRNEIIPLVRLQEVLGYPAPSAVGKNVSVVIIALLDKKVALAVDETLGNQEIVIKTLPPMLGKMEHVAGATILGNGRVALILEAGYFVKLRGKRHGL</sequence>
<dbReference type="InterPro" id="IPR036641">
    <property type="entry name" value="HPT_dom_sf"/>
</dbReference>
<evidence type="ECO:0000256" key="11">
    <source>
        <dbReference type="PROSITE-ProRule" id="PRU00110"/>
    </source>
</evidence>
<evidence type="ECO:0000256" key="7">
    <source>
        <dbReference type="ARBA" id="ARBA00022741"/>
    </source>
</evidence>
<dbReference type="CDD" id="cd16916">
    <property type="entry name" value="HATPase_CheA-like"/>
    <property type="match status" value="1"/>
</dbReference>
<dbReference type="InterPro" id="IPR036061">
    <property type="entry name" value="CheW-like_dom_sf"/>
</dbReference>
<comment type="catalytic activity">
    <reaction evidence="1">
        <text>ATP + protein L-histidine = ADP + protein N-phospho-L-histidine.</text>
        <dbReference type="EC" id="2.7.13.3"/>
    </reaction>
</comment>
<reference evidence="16 17" key="1">
    <citation type="submission" date="2024-09" db="EMBL/GenBank/DDBJ databases">
        <authorList>
            <person name="Sun Q."/>
            <person name="Mori K."/>
        </authorList>
    </citation>
    <scope>NUCLEOTIDE SEQUENCE [LARGE SCALE GENOMIC DNA]</scope>
    <source>
        <strain evidence="16 17">JCM 12520</strain>
    </source>
</reference>
<keyword evidence="4" id="KW-0145">Chemotaxis</keyword>
<dbReference type="InterPro" id="IPR003594">
    <property type="entry name" value="HATPase_dom"/>
</dbReference>
<dbReference type="InterPro" id="IPR037052">
    <property type="entry name" value="CheA-like_P2_sf"/>
</dbReference>
<evidence type="ECO:0000256" key="4">
    <source>
        <dbReference type="ARBA" id="ARBA00022500"/>
    </source>
</evidence>
<dbReference type="Pfam" id="PF02518">
    <property type="entry name" value="HATPase_c"/>
    <property type="match status" value="1"/>
</dbReference>
<dbReference type="PANTHER" id="PTHR43395:SF1">
    <property type="entry name" value="CHEMOTAXIS PROTEIN CHEA"/>
    <property type="match status" value="1"/>
</dbReference>
<evidence type="ECO:0000256" key="6">
    <source>
        <dbReference type="ARBA" id="ARBA00022679"/>
    </source>
</evidence>
<dbReference type="EMBL" id="JBHMAG010000018">
    <property type="protein sequence ID" value="MFB9755822.1"/>
    <property type="molecule type" value="Genomic_DNA"/>
</dbReference>